<name>A0ABQ0C8X0_9PROT</name>
<protein>
    <submittedName>
        <fullName evidence="2">Uncharacterized protein</fullName>
    </submittedName>
</protein>
<feature type="region of interest" description="Disordered" evidence="1">
    <location>
        <begin position="121"/>
        <end position="191"/>
    </location>
</feature>
<accession>A0ABQ0C8X0</accession>
<dbReference type="Proteomes" id="UP001628193">
    <property type="component" value="Unassembled WGS sequence"/>
</dbReference>
<keyword evidence="3" id="KW-1185">Reference proteome</keyword>
<evidence type="ECO:0000313" key="3">
    <source>
        <dbReference type="Proteomes" id="UP001628193"/>
    </source>
</evidence>
<feature type="compositionally biased region" description="Polar residues" evidence="1">
    <location>
        <begin position="135"/>
        <end position="146"/>
    </location>
</feature>
<sequence length="191" mass="20788">MNQTSATFDRPTWADSRNTTSLPESEDGPMPCGSPDGRMIDLFGLDRVPVSRSPMPENDSGQKTDAICGRNFCVSSASVVLQSLLESRLQAVLPMPGLDLYSMTWKPRILPSGRSISRLQASVRRTSDSGHSGWVSPTSQDGTRGTQPARPWDSGIPLSQQAAAWATPSARDYRHPNRRPYSERGGGKKGE</sequence>
<evidence type="ECO:0000313" key="2">
    <source>
        <dbReference type="EMBL" id="GAB0057334.1"/>
    </source>
</evidence>
<evidence type="ECO:0000256" key="1">
    <source>
        <dbReference type="SAM" id="MobiDB-lite"/>
    </source>
</evidence>
<proteinExistence type="predicted"/>
<reference evidence="2 3" key="1">
    <citation type="submission" date="2024-05" db="EMBL/GenBank/DDBJ databases">
        <authorList>
            <consortium name="Candidatus Magnetaquicoccaceae bacterium FCR-1 genome sequencing consortium"/>
            <person name="Shimoshige H."/>
            <person name="Shimamura S."/>
            <person name="Taoka A."/>
            <person name="Kobayashi H."/>
            <person name="Maekawa T."/>
        </authorList>
    </citation>
    <scope>NUCLEOTIDE SEQUENCE [LARGE SCALE GENOMIC DNA]</scope>
    <source>
        <strain evidence="2 3">FCR-1</strain>
    </source>
</reference>
<feature type="compositionally biased region" description="Basic and acidic residues" evidence="1">
    <location>
        <begin position="171"/>
        <end position="191"/>
    </location>
</feature>
<dbReference type="EMBL" id="BAAFGK010000004">
    <property type="protein sequence ID" value="GAB0057334.1"/>
    <property type="molecule type" value="Genomic_DNA"/>
</dbReference>
<comment type="caution">
    <text evidence="2">The sequence shown here is derived from an EMBL/GenBank/DDBJ whole genome shotgun (WGS) entry which is preliminary data.</text>
</comment>
<reference evidence="2 3" key="2">
    <citation type="submission" date="2024-09" db="EMBL/GenBank/DDBJ databases">
        <title>Draft genome sequence of Candidatus Magnetaquicoccaceae bacterium FCR-1.</title>
        <authorList>
            <person name="Shimoshige H."/>
            <person name="Shimamura S."/>
            <person name="Taoka A."/>
            <person name="Kobayashi H."/>
            <person name="Maekawa T."/>
        </authorList>
    </citation>
    <scope>NUCLEOTIDE SEQUENCE [LARGE SCALE GENOMIC DNA]</scope>
    <source>
        <strain evidence="2 3">FCR-1</strain>
    </source>
</reference>
<gene>
    <name evidence="2" type="ORF">SIID45300_01659</name>
</gene>
<feature type="region of interest" description="Disordered" evidence="1">
    <location>
        <begin position="1"/>
        <end position="38"/>
    </location>
</feature>
<organism evidence="2 3">
    <name type="scientific">Candidatus Magnetaquiglobus chichijimensis</name>
    <dbReference type="NCBI Taxonomy" id="3141448"/>
    <lineage>
        <taxon>Bacteria</taxon>
        <taxon>Pseudomonadati</taxon>
        <taxon>Pseudomonadota</taxon>
        <taxon>Magnetococcia</taxon>
        <taxon>Magnetococcales</taxon>
        <taxon>Candidatus Magnetaquicoccaceae</taxon>
        <taxon>Candidatus Magnetaquiglobus</taxon>
    </lineage>
</organism>